<keyword evidence="3" id="KW-0143">Chaperone</keyword>
<dbReference type="PANTHER" id="PTHR13675">
    <property type="entry name" value="LYR MOTIF-CONTAINING PROTEIN 2"/>
    <property type="match status" value="1"/>
</dbReference>
<gene>
    <name evidence="6" type="primary">SDHAF1</name>
    <name evidence="6" type="ORF">TSPGSL018_13080</name>
</gene>
<evidence type="ECO:0000256" key="2">
    <source>
        <dbReference type="ARBA" id="ARBA00023128"/>
    </source>
</evidence>
<evidence type="ECO:0000256" key="3">
    <source>
        <dbReference type="ARBA" id="ARBA00023186"/>
    </source>
</evidence>
<evidence type="ECO:0000256" key="1">
    <source>
        <dbReference type="ARBA" id="ARBA00004305"/>
    </source>
</evidence>
<dbReference type="EMBL" id="GBEZ01006085">
    <property type="protein sequence ID" value="JAC79287.1"/>
    <property type="molecule type" value="Transcribed_RNA"/>
</dbReference>
<comment type="similarity">
    <text evidence="4">Belongs to the complex I LYR family. SDHAF1 subfamily.</text>
</comment>
<name>A0A061S297_9CHLO</name>
<accession>A0A061S297</accession>
<dbReference type="GO" id="GO:0005759">
    <property type="term" value="C:mitochondrial matrix"/>
    <property type="evidence" value="ECO:0007669"/>
    <property type="project" value="UniProtKB-SubCell"/>
</dbReference>
<keyword evidence="2" id="KW-0496">Mitochondrion</keyword>
<dbReference type="Pfam" id="PF05347">
    <property type="entry name" value="Complex1_LYR"/>
    <property type="match status" value="1"/>
</dbReference>
<reference evidence="6" key="1">
    <citation type="submission" date="2014-05" db="EMBL/GenBank/DDBJ databases">
        <title>The transcriptome of the halophilic microalga Tetraselmis sp. GSL018 isolated from the Great Salt Lake, Utah.</title>
        <authorList>
            <person name="Jinkerson R.E."/>
            <person name="D'Adamo S."/>
            <person name="Posewitz M.C."/>
        </authorList>
    </citation>
    <scope>NUCLEOTIDE SEQUENCE</scope>
    <source>
        <strain evidence="6">GSL018</strain>
    </source>
</reference>
<evidence type="ECO:0000256" key="4">
    <source>
        <dbReference type="ARBA" id="ARBA00025715"/>
    </source>
</evidence>
<protein>
    <submittedName>
        <fullName evidence="6">Succinate dehydrogenase assembly factor 1</fullName>
    </submittedName>
</protein>
<evidence type="ECO:0000259" key="5">
    <source>
        <dbReference type="Pfam" id="PF05347"/>
    </source>
</evidence>
<dbReference type="InterPro" id="IPR045295">
    <property type="entry name" value="Complex1_LYR_SDHAF1_LYRM8"/>
</dbReference>
<dbReference type="InterPro" id="IPR008011">
    <property type="entry name" value="Complex1_LYR_dom"/>
</dbReference>
<comment type="subcellular location">
    <subcellularLocation>
        <location evidence="1">Mitochondrion matrix</location>
    </subcellularLocation>
</comment>
<dbReference type="PANTHER" id="PTHR13675:SF1">
    <property type="entry name" value="SUCCINATE DEHYDROGENASE ASSEMBLY FACTOR 1, MITOCHONDRIAL"/>
    <property type="match status" value="1"/>
</dbReference>
<dbReference type="CDD" id="cd20268">
    <property type="entry name" value="Complex1_LYR_SDHAF1_LYRM8"/>
    <property type="match status" value="1"/>
</dbReference>
<evidence type="ECO:0000313" key="6">
    <source>
        <dbReference type="EMBL" id="JAC79287.1"/>
    </source>
</evidence>
<sequence>MSGRPVSGLQRQVLKFYRDALRVARSKPSEQRTSLEAHIRAELDKNRGVKKTDFRTIEYLLRQANKQLDLFRLSQTESVGYKFSNVPTE</sequence>
<dbReference type="AlphaFoldDB" id="A0A061S297"/>
<proteinExistence type="inferred from homology"/>
<dbReference type="GO" id="GO:0034553">
    <property type="term" value="P:mitochondrial respiratory chain complex II assembly"/>
    <property type="evidence" value="ECO:0007669"/>
    <property type="project" value="InterPro"/>
</dbReference>
<organism evidence="6">
    <name type="scientific">Tetraselmis sp. GSL018</name>
    <dbReference type="NCBI Taxonomy" id="582737"/>
    <lineage>
        <taxon>Eukaryota</taxon>
        <taxon>Viridiplantae</taxon>
        <taxon>Chlorophyta</taxon>
        <taxon>core chlorophytes</taxon>
        <taxon>Chlorodendrophyceae</taxon>
        <taxon>Chlorodendrales</taxon>
        <taxon>Chlorodendraceae</taxon>
        <taxon>Tetraselmis</taxon>
    </lineage>
</organism>
<feature type="domain" description="Complex 1 LYR protein" evidence="5">
    <location>
        <begin position="11"/>
        <end position="69"/>
    </location>
</feature>